<accession>A0A5E4MUD5</accession>
<evidence type="ECO:0000313" key="2">
    <source>
        <dbReference type="Proteomes" id="UP000325440"/>
    </source>
</evidence>
<keyword evidence="2" id="KW-1185">Reference proteome</keyword>
<evidence type="ECO:0000313" key="1">
    <source>
        <dbReference type="EMBL" id="VVC34461.1"/>
    </source>
</evidence>
<dbReference type="OrthoDB" id="6625177at2759"/>
<proteinExistence type="predicted"/>
<reference evidence="1 2" key="1">
    <citation type="submission" date="2019-08" db="EMBL/GenBank/DDBJ databases">
        <authorList>
            <person name="Alioto T."/>
            <person name="Alioto T."/>
            <person name="Gomez Garrido J."/>
        </authorList>
    </citation>
    <scope>NUCLEOTIDE SEQUENCE [LARGE SCALE GENOMIC DNA]</scope>
</reference>
<sequence>METSFAQHYTKFAGFGFPLIPADLKISITRYLDCKEVRISQFTHNTPGDDWVYGFSKTPRIICESKCKYKKKVAHTSQPKISTITWTVLKKVWLVTSRIYNHDETNLTDEPGTKNVISKKGSKYVEQICNYSKSAISLMFCENAERYLIPAYVVYKAKSL</sequence>
<protein>
    <submittedName>
        <fullName evidence="1">Uncharacterized protein</fullName>
    </submittedName>
</protein>
<dbReference type="Proteomes" id="UP000325440">
    <property type="component" value="Unassembled WGS sequence"/>
</dbReference>
<dbReference type="EMBL" id="CABPRJ010000996">
    <property type="protein sequence ID" value="VVC34461.1"/>
    <property type="molecule type" value="Genomic_DNA"/>
</dbReference>
<organism evidence="1 2">
    <name type="scientific">Cinara cedri</name>
    <dbReference type="NCBI Taxonomy" id="506608"/>
    <lineage>
        <taxon>Eukaryota</taxon>
        <taxon>Metazoa</taxon>
        <taxon>Ecdysozoa</taxon>
        <taxon>Arthropoda</taxon>
        <taxon>Hexapoda</taxon>
        <taxon>Insecta</taxon>
        <taxon>Pterygota</taxon>
        <taxon>Neoptera</taxon>
        <taxon>Paraneoptera</taxon>
        <taxon>Hemiptera</taxon>
        <taxon>Sternorrhyncha</taxon>
        <taxon>Aphidomorpha</taxon>
        <taxon>Aphidoidea</taxon>
        <taxon>Aphididae</taxon>
        <taxon>Lachninae</taxon>
        <taxon>Cinara</taxon>
    </lineage>
</organism>
<gene>
    <name evidence="1" type="ORF">CINCED_3A000642</name>
</gene>
<name>A0A5E4MUD5_9HEMI</name>
<dbReference type="AlphaFoldDB" id="A0A5E4MUD5"/>